<dbReference type="Pfam" id="PF04264">
    <property type="entry name" value="YceI"/>
    <property type="match status" value="1"/>
</dbReference>
<dbReference type="SUPFAM" id="SSF101874">
    <property type="entry name" value="YceI-like"/>
    <property type="match status" value="1"/>
</dbReference>
<evidence type="ECO:0000313" key="3">
    <source>
        <dbReference type="EMBL" id="GGB08149.1"/>
    </source>
</evidence>
<protein>
    <submittedName>
        <fullName evidence="3">UPF0312 protein</fullName>
    </submittedName>
</protein>
<dbReference type="NCBIfam" id="NF002994">
    <property type="entry name" value="PRK03757.1"/>
    <property type="match status" value="1"/>
</dbReference>
<dbReference type="PANTHER" id="PTHR34406">
    <property type="entry name" value="PROTEIN YCEI"/>
    <property type="match status" value="1"/>
</dbReference>
<accession>A0ABQ1I2K6</accession>
<comment type="caution">
    <text evidence="3">The sequence shown here is derived from an EMBL/GenBank/DDBJ whole genome shotgun (WGS) entry which is preliminary data.</text>
</comment>
<dbReference type="Proteomes" id="UP000651977">
    <property type="component" value="Unassembled WGS sequence"/>
</dbReference>
<feature type="chain" id="PRO_5045943972" evidence="1">
    <location>
        <begin position="24"/>
        <end position="192"/>
    </location>
</feature>
<dbReference type="InterPro" id="IPR036761">
    <property type="entry name" value="TTHA0802/YceI-like_sf"/>
</dbReference>
<evidence type="ECO:0000256" key="1">
    <source>
        <dbReference type="SAM" id="SignalP"/>
    </source>
</evidence>
<feature type="signal peptide" evidence="1">
    <location>
        <begin position="1"/>
        <end position="23"/>
    </location>
</feature>
<reference evidence="4" key="1">
    <citation type="journal article" date="2019" name="Int. J. Syst. Evol. Microbiol.">
        <title>The Global Catalogue of Microorganisms (GCM) 10K type strain sequencing project: providing services to taxonomists for standard genome sequencing and annotation.</title>
        <authorList>
            <consortium name="The Broad Institute Genomics Platform"/>
            <consortium name="The Broad Institute Genome Sequencing Center for Infectious Disease"/>
            <person name="Wu L."/>
            <person name="Ma J."/>
        </authorList>
    </citation>
    <scope>NUCLEOTIDE SEQUENCE [LARGE SCALE GENOMIC DNA]</scope>
    <source>
        <strain evidence="4">CGMCC 1.10131</strain>
    </source>
</reference>
<keyword evidence="4" id="KW-1185">Reference proteome</keyword>
<dbReference type="InterPro" id="IPR007372">
    <property type="entry name" value="Lipid/polyisoprenoid-bd_YceI"/>
</dbReference>
<dbReference type="SMART" id="SM00867">
    <property type="entry name" value="YceI"/>
    <property type="match status" value="1"/>
</dbReference>
<proteinExistence type="predicted"/>
<organism evidence="3 4">
    <name type="scientific">Agarivorans gilvus</name>
    <dbReference type="NCBI Taxonomy" id="680279"/>
    <lineage>
        <taxon>Bacteria</taxon>
        <taxon>Pseudomonadati</taxon>
        <taxon>Pseudomonadota</taxon>
        <taxon>Gammaproteobacteria</taxon>
        <taxon>Alteromonadales</taxon>
        <taxon>Alteromonadaceae</taxon>
        <taxon>Agarivorans</taxon>
    </lineage>
</organism>
<keyword evidence="1" id="KW-0732">Signal</keyword>
<gene>
    <name evidence="3" type="ORF">GCM10007414_21940</name>
</gene>
<sequence length="192" mass="20535">MKTQLKAALLLASTVAIALPASAADYTIDTRGAHASINFKVNHLGYSFVVGRFNSFSGDFSYDQAAPEATTVAVKIDTSSVNSNHAERDKHIRSEDFLAVDQYPEASFNSTKYEASSEDSGTLYGKLTLRGVTKEIAIDVNKVGEGADPWGGYRAGFVGTTDLVMKDFGIPTDLGPKSTTVAMELVIEGVKK</sequence>
<feature type="domain" description="Lipid/polyisoprenoid-binding YceI-like" evidence="2">
    <location>
        <begin position="25"/>
        <end position="190"/>
    </location>
</feature>
<dbReference type="PANTHER" id="PTHR34406:SF1">
    <property type="entry name" value="PROTEIN YCEI"/>
    <property type="match status" value="1"/>
</dbReference>
<evidence type="ECO:0000313" key="4">
    <source>
        <dbReference type="Proteomes" id="UP000651977"/>
    </source>
</evidence>
<dbReference type="RefSeq" id="WP_055734154.1">
    <property type="nucleotide sequence ID" value="NZ_BMDY01000012.1"/>
</dbReference>
<evidence type="ECO:0000259" key="2">
    <source>
        <dbReference type="SMART" id="SM00867"/>
    </source>
</evidence>
<dbReference type="EMBL" id="BMDY01000012">
    <property type="protein sequence ID" value="GGB08149.1"/>
    <property type="molecule type" value="Genomic_DNA"/>
</dbReference>
<name>A0ABQ1I2K6_9ALTE</name>
<dbReference type="Gene3D" id="2.40.128.110">
    <property type="entry name" value="Lipid/polyisoprenoid-binding, YceI-like"/>
    <property type="match status" value="1"/>
</dbReference>